<dbReference type="Gene3D" id="3.30.760.10">
    <property type="entry name" value="RNA Cap, Translation Initiation Factor Eif4e"/>
    <property type="match status" value="1"/>
</dbReference>
<dbReference type="PANTHER" id="PTHR31977:SF1">
    <property type="entry name" value="UPF0696 PROTEIN C11ORF68"/>
    <property type="match status" value="1"/>
</dbReference>
<dbReference type="AlphaFoldDB" id="A0A3M7GKH0"/>
<dbReference type="Pfam" id="PF08939">
    <property type="entry name" value="Bles03"/>
    <property type="match status" value="1"/>
</dbReference>
<accession>A0A3M7GKH0</accession>
<sequence>MLLKHLSRRTLEWKLLYANEARDATERDPANARYRARERIGHTDLIDTISNRTADVSLLFSTRTIVAVRRARWNTVVTTRRLNRFMASEREFVDGAGWISDESDFHGSSSVRSMFGKRCGTAAALGSLNSFAQLKAEKCEIGAAGNHDSPSPSSQTISAQKLSDCPDSRSLNSVKRASDRDGVKLDSASDESARNGSDADHSSDPHPHKNPAVWQSEAEDILDFLRRLPVEDPRTNRVGPWLWVRDPGRARKEREVQKENDLTSFVGRANALLEAFKGEEAKIKSTMQDKAPATITKKLKPHREQLEDDLVNLAVETGTTYGKWMLFPSPDDLPRTWRLVAEATAAGKLGPATKVATHDPSNTKPERVICVYTFDFTNIKDIRRVLDGLAELGLCGPRDQRGIFYKADAWTYMDFKSDNPYRIKASFYSSRAMLKGELPDGVLGRMLKR</sequence>
<evidence type="ECO:0000256" key="1">
    <source>
        <dbReference type="ARBA" id="ARBA00010568"/>
    </source>
</evidence>
<proteinExistence type="inferred from homology"/>
<name>A0A3M7GKH0_HORWE</name>
<dbReference type="VEuPathDB" id="FungiDB:BTJ68_05394"/>
<reference evidence="3 4" key="1">
    <citation type="journal article" date="2018" name="BMC Genomics">
        <title>Genomic evidence for intraspecific hybridization in a clonal and extremely halotolerant yeast.</title>
        <authorList>
            <person name="Gostincar C."/>
            <person name="Stajich J.E."/>
            <person name="Zupancic J."/>
            <person name="Zalar P."/>
            <person name="Gunde-Cimerman N."/>
        </authorList>
    </citation>
    <scope>NUCLEOTIDE SEQUENCE [LARGE SCALE GENOMIC DNA]</scope>
    <source>
        <strain evidence="3 4">EXF-10513</strain>
    </source>
</reference>
<feature type="region of interest" description="Disordered" evidence="2">
    <location>
        <begin position="143"/>
        <end position="211"/>
    </location>
</feature>
<dbReference type="InterPro" id="IPR015034">
    <property type="entry name" value="Bles03"/>
</dbReference>
<evidence type="ECO:0000313" key="4">
    <source>
        <dbReference type="Proteomes" id="UP000269539"/>
    </source>
</evidence>
<feature type="compositionally biased region" description="Basic and acidic residues" evidence="2">
    <location>
        <begin position="191"/>
        <end position="207"/>
    </location>
</feature>
<evidence type="ECO:0000313" key="3">
    <source>
        <dbReference type="EMBL" id="RMZ01185.1"/>
    </source>
</evidence>
<dbReference type="PANTHER" id="PTHR31977">
    <property type="entry name" value="UPF0696 PROTEIN C11ORF68"/>
    <property type="match status" value="1"/>
</dbReference>
<comment type="caution">
    <text evidence="3">The sequence shown here is derived from an EMBL/GenBank/DDBJ whole genome shotgun (WGS) entry which is preliminary data.</text>
</comment>
<evidence type="ECO:0000256" key="2">
    <source>
        <dbReference type="SAM" id="MobiDB-lite"/>
    </source>
</evidence>
<dbReference type="InterPro" id="IPR023398">
    <property type="entry name" value="TIF_eIF4e-like"/>
</dbReference>
<dbReference type="Proteomes" id="UP000269539">
    <property type="component" value="Unassembled WGS sequence"/>
</dbReference>
<organism evidence="3 4">
    <name type="scientific">Hortaea werneckii</name>
    <name type="common">Black yeast</name>
    <name type="synonym">Cladosporium werneckii</name>
    <dbReference type="NCBI Taxonomy" id="91943"/>
    <lineage>
        <taxon>Eukaryota</taxon>
        <taxon>Fungi</taxon>
        <taxon>Dikarya</taxon>
        <taxon>Ascomycota</taxon>
        <taxon>Pezizomycotina</taxon>
        <taxon>Dothideomycetes</taxon>
        <taxon>Dothideomycetidae</taxon>
        <taxon>Mycosphaerellales</taxon>
        <taxon>Teratosphaeriaceae</taxon>
        <taxon>Hortaea</taxon>
    </lineage>
</organism>
<evidence type="ECO:0008006" key="5">
    <source>
        <dbReference type="Google" id="ProtNLM"/>
    </source>
</evidence>
<gene>
    <name evidence="3" type="ORF">D0864_03529</name>
</gene>
<feature type="compositionally biased region" description="Polar residues" evidence="2">
    <location>
        <begin position="148"/>
        <end position="161"/>
    </location>
</feature>
<protein>
    <recommendedName>
        <fullName evidence="5">DUF1917 domain-containing protein</fullName>
    </recommendedName>
</protein>
<dbReference type="SUPFAM" id="SSF55418">
    <property type="entry name" value="eIF4e-like"/>
    <property type="match status" value="1"/>
</dbReference>
<dbReference type="EMBL" id="QWIO01000277">
    <property type="protein sequence ID" value="RMZ01185.1"/>
    <property type="molecule type" value="Genomic_DNA"/>
</dbReference>
<comment type="similarity">
    <text evidence="1">Belongs to the UPF0696 family.</text>
</comment>